<dbReference type="EMBL" id="CP035232">
    <property type="protein sequence ID" value="QAT65199.1"/>
    <property type="molecule type" value="Genomic_DNA"/>
</dbReference>
<organism evidence="2 5">
    <name type="scientific">Bacillus glycinifermentans</name>
    <dbReference type="NCBI Taxonomy" id="1664069"/>
    <lineage>
        <taxon>Bacteria</taxon>
        <taxon>Bacillati</taxon>
        <taxon>Bacillota</taxon>
        <taxon>Bacilli</taxon>
        <taxon>Bacillales</taxon>
        <taxon>Bacillaceae</taxon>
        <taxon>Bacillus</taxon>
    </lineage>
</organism>
<keyword evidence="1" id="KW-0732">Signal</keyword>
<evidence type="ECO:0000313" key="6">
    <source>
        <dbReference type="Proteomes" id="UP000288675"/>
    </source>
</evidence>
<name>A0A0T6BQ90_9BACI</name>
<feature type="signal peptide" evidence="1">
    <location>
        <begin position="1"/>
        <end position="28"/>
    </location>
</feature>
<reference evidence="3 7" key="4">
    <citation type="submission" date="2023-03" db="EMBL/GenBank/DDBJ databases">
        <title>Agriculturally important microbes genome sequencing.</title>
        <authorList>
            <person name="Dunlap C."/>
        </authorList>
    </citation>
    <scope>NUCLEOTIDE SEQUENCE [LARGE SCALE GENOMIC DNA]</scope>
    <source>
        <strain evidence="3 7">CBP-3203</strain>
    </source>
</reference>
<evidence type="ECO:0000313" key="5">
    <source>
        <dbReference type="Proteomes" id="UP000036168"/>
    </source>
</evidence>
<evidence type="ECO:0000313" key="4">
    <source>
        <dbReference type="EMBL" id="QAT65199.1"/>
    </source>
</evidence>
<dbReference type="OrthoDB" id="2943891at2"/>
<keyword evidence="7" id="KW-1185">Reference proteome</keyword>
<reference evidence="2 5" key="1">
    <citation type="journal article" date="2015" name="Int. J. Syst. Evol. Microbiol.">
        <title>Bacillus glycinifermentans sp. nov., isolated from fermented soybean paste.</title>
        <authorList>
            <person name="Kim S.J."/>
            <person name="Dunlap C.A."/>
            <person name="Kwon S.W."/>
            <person name="Rooney A.P."/>
        </authorList>
    </citation>
    <scope>NUCLEOTIDE SEQUENCE [LARGE SCALE GENOMIC DNA]</scope>
    <source>
        <strain evidence="2 5">GO-13</strain>
    </source>
</reference>
<dbReference type="GeneID" id="82852992"/>
<proteinExistence type="predicted"/>
<reference evidence="4 6" key="3">
    <citation type="submission" date="2019-01" db="EMBL/GenBank/DDBJ databases">
        <title>Genome sequence of Bacillus glycinifermentans SRCM103574.</title>
        <authorList>
            <person name="Kong H.-J."/>
            <person name="Jeong S.-Y."/>
            <person name="Jeong D.-Y."/>
        </authorList>
    </citation>
    <scope>NUCLEOTIDE SEQUENCE [LARGE SCALE GENOMIC DNA]</scope>
    <source>
        <strain evidence="4 6">SRCM103574</strain>
    </source>
</reference>
<dbReference type="EMBL" id="LECW02000016">
    <property type="protein sequence ID" value="KRT93796.1"/>
    <property type="molecule type" value="Genomic_DNA"/>
</dbReference>
<evidence type="ECO:0000256" key="1">
    <source>
        <dbReference type="SAM" id="SignalP"/>
    </source>
</evidence>
<dbReference type="RefSeq" id="WP_053075386.1">
    <property type="nucleotide sequence ID" value="NZ_CP023481.1"/>
</dbReference>
<sequence length="206" mass="23133">MAKKFIKTIVSLLIFALFMNVLSPLSQAIEGGKEEQDVNSTSTFNTLNDIGQKSFDGISLISTLNKTEIQSLNNEEFEKEFDFLIADPVFQELEQELAKQEVKEAEIKPMWIPIVAAALRVLISKVGRSGMKKGWAIARPYVQKALKAPSKYKIDGPGGGGRIIQVRLKSTGKPIFRLDYYPVKTGGPYKLHYHVPPNMKKHHIIF</sequence>
<protein>
    <submittedName>
        <fullName evidence="2">Uncharacterized protein</fullName>
    </submittedName>
</protein>
<gene>
    <name evidence="2" type="ORF">AB447_216955</name>
    <name evidence="4" type="ORF">EQZ20_09875</name>
    <name evidence="3" type="ORF">P8828_21685</name>
</gene>
<dbReference type="Proteomes" id="UP001341297">
    <property type="component" value="Unassembled WGS sequence"/>
</dbReference>
<evidence type="ECO:0000313" key="2">
    <source>
        <dbReference type="EMBL" id="KRT93796.1"/>
    </source>
</evidence>
<dbReference type="AlphaFoldDB" id="A0A0T6BQ90"/>
<accession>A0A0T6BQ90</accession>
<evidence type="ECO:0000313" key="3">
    <source>
        <dbReference type="EMBL" id="MEC0487369.1"/>
    </source>
</evidence>
<dbReference type="EMBL" id="JARRTL010000030">
    <property type="protein sequence ID" value="MEC0487369.1"/>
    <property type="molecule type" value="Genomic_DNA"/>
</dbReference>
<dbReference type="Proteomes" id="UP000288675">
    <property type="component" value="Chromosome"/>
</dbReference>
<feature type="chain" id="PRO_5013467855" evidence="1">
    <location>
        <begin position="29"/>
        <end position="206"/>
    </location>
</feature>
<reference evidence="2" key="2">
    <citation type="submission" date="2015-10" db="EMBL/GenBank/DDBJ databases">
        <authorList>
            <person name="Gilbert D.G."/>
        </authorList>
    </citation>
    <scope>NUCLEOTIDE SEQUENCE</scope>
    <source>
        <strain evidence="2">GO-13</strain>
    </source>
</reference>
<dbReference type="Proteomes" id="UP000036168">
    <property type="component" value="Unassembled WGS sequence"/>
</dbReference>
<evidence type="ECO:0000313" key="7">
    <source>
        <dbReference type="Proteomes" id="UP001341297"/>
    </source>
</evidence>